<gene>
    <name evidence="1" type="ORF">GGQ57_003637</name>
</gene>
<reference evidence="1 2" key="1">
    <citation type="submission" date="2020-08" db="EMBL/GenBank/DDBJ databases">
        <title>Genomic Encyclopedia of Type Strains, Phase IV (KMG-IV): sequencing the most valuable type-strain genomes for metagenomic binning, comparative biology and taxonomic classification.</title>
        <authorList>
            <person name="Goeker M."/>
        </authorList>
    </citation>
    <scope>NUCLEOTIDE SEQUENCE [LARGE SCALE GENOMIC DNA]</scope>
    <source>
        <strain evidence="1 2">DSM 102983</strain>
    </source>
</reference>
<organism evidence="1 2">
    <name type="scientific">Parabacteroides faecis</name>
    <dbReference type="NCBI Taxonomy" id="1217282"/>
    <lineage>
        <taxon>Bacteria</taxon>
        <taxon>Pseudomonadati</taxon>
        <taxon>Bacteroidota</taxon>
        <taxon>Bacteroidia</taxon>
        <taxon>Bacteroidales</taxon>
        <taxon>Tannerellaceae</taxon>
        <taxon>Parabacteroides</taxon>
    </lineage>
</organism>
<name>A0ABR6KQF4_9BACT</name>
<proteinExistence type="predicted"/>
<evidence type="ECO:0000313" key="2">
    <source>
        <dbReference type="Proteomes" id="UP000533637"/>
    </source>
</evidence>
<dbReference type="RefSeq" id="WP_122373265.1">
    <property type="nucleotide sequence ID" value="NZ_BMPB01000008.1"/>
</dbReference>
<keyword evidence="2" id="KW-1185">Reference proteome</keyword>
<comment type="caution">
    <text evidence="1">The sequence shown here is derived from an EMBL/GenBank/DDBJ whole genome shotgun (WGS) entry which is preliminary data.</text>
</comment>
<dbReference type="EMBL" id="JACHOC010000007">
    <property type="protein sequence ID" value="MBB4623721.1"/>
    <property type="molecule type" value="Genomic_DNA"/>
</dbReference>
<dbReference type="Proteomes" id="UP000533637">
    <property type="component" value="Unassembled WGS sequence"/>
</dbReference>
<sequence length="83" mass="9617">MNTFSVDTLRVDIFKELINLDQEKLSEVYKYVKELASKGNSETLILKEMLDASADYAVKAHKRGEFHSTEEVMERLGKEMGWM</sequence>
<accession>A0ABR6KQF4</accession>
<evidence type="ECO:0000313" key="1">
    <source>
        <dbReference type="EMBL" id="MBB4623721.1"/>
    </source>
</evidence>
<protein>
    <submittedName>
        <fullName evidence="1">1,4-alpha-glucan branching enzyme</fullName>
    </submittedName>
</protein>